<reference evidence="3" key="1">
    <citation type="submission" date="2021-01" db="EMBL/GenBank/DDBJ databases">
        <authorList>
            <person name="Corre E."/>
            <person name="Pelletier E."/>
            <person name="Niang G."/>
            <person name="Scheremetjew M."/>
            <person name="Finn R."/>
            <person name="Kale V."/>
            <person name="Holt S."/>
            <person name="Cochrane G."/>
            <person name="Meng A."/>
            <person name="Brown T."/>
            <person name="Cohen L."/>
        </authorList>
    </citation>
    <scope>NUCLEOTIDE SEQUENCE</scope>
    <source>
        <strain evidence="3">CCAP 955/1</strain>
    </source>
</reference>
<dbReference type="SUPFAM" id="SSF52833">
    <property type="entry name" value="Thioredoxin-like"/>
    <property type="match status" value="1"/>
</dbReference>
<sequence>MSMICICGVCIPYTALWPIVLLFLRQIYTYFYPDAKDKVKGKRDTVGDGSCCSKTKASKYTCDGDVCVLSDDTDPVLKTENSDGSASSSPVSTSEQTYVKPSLPVNYKKDMNWEDVIAADKTLIFRFTAKWCKPCKGLDPFYDQVSLENNNADVVFYNVDVDEHDEVAALNGALTIPLFVSYRSGEQIGKLTGSDTKKIANFIAESIKCSK</sequence>
<proteinExistence type="predicted"/>
<gene>
    <name evidence="3" type="ORF">SELO1098_LOCUS26894</name>
</gene>
<accession>A0A7S3HK99</accession>
<dbReference type="Gene3D" id="3.40.30.10">
    <property type="entry name" value="Glutaredoxin"/>
    <property type="match status" value="1"/>
</dbReference>
<evidence type="ECO:0000256" key="1">
    <source>
        <dbReference type="SAM" id="MobiDB-lite"/>
    </source>
</evidence>
<feature type="region of interest" description="Disordered" evidence="1">
    <location>
        <begin position="78"/>
        <end position="97"/>
    </location>
</feature>
<name>A0A7S3HK99_9STRA</name>
<dbReference type="AlphaFoldDB" id="A0A7S3HK99"/>
<evidence type="ECO:0000259" key="2">
    <source>
        <dbReference type="PROSITE" id="PS51352"/>
    </source>
</evidence>
<dbReference type="PANTHER" id="PTHR10438">
    <property type="entry name" value="THIOREDOXIN"/>
    <property type="match status" value="1"/>
</dbReference>
<feature type="compositionally biased region" description="Polar residues" evidence="1">
    <location>
        <begin position="82"/>
        <end position="97"/>
    </location>
</feature>
<dbReference type="InterPro" id="IPR013766">
    <property type="entry name" value="Thioredoxin_domain"/>
</dbReference>
<organism evidence="3">
    <name type="scientific">Spumella elongata</name>
    <dbReference type="NCBI Taxonomy" id="89044"/>
    <lineage>
        <taxon>Eukaryota</taxon>
        <taxon>Sar</taxon>
        <taxon>Stramenopiles</taxon>
        <taxon>Ochrophyta</taxon>
        <taxon>Chrysophyceae</taxon>
        <taxon>Chromulinales</taxon>
        <taxon>Chromulinaceae</taxon>
        <taxon>Spumella</taxon>
    </lineage>
</organism>
<dbReference type="InterPro" id="IPR050620">
    <property type="entry name" value="Thioredoxin_H-type-like"/>
</dbReference>
<feature type="domain" description="Thioredoxin" evidence="2">
    <location>
        <begin position="68"/>
        <end position="208"/>
    </location>
</feature>
<dbReference type="Pfam" id="PF00085">
    <property type="entry name" value="Thioredoxin"/>
    <property type="match status" value="1"/>
</dbReference>
<dbReference type="PROSITE" id="PS51352">
    <property type="entry name" value="THIOREDOXIN_2"/>
    <property type="match status" value="1"/>
</dbReference>
<evidence type="ECO:0000313" key="3">
    <source>
        <dbReference type="EMBL" id="CAE0298040.1"/>
    </source>
</evidence>
<dbReference type="InterPro" id="IPR036249">
    <property type="entry name" value="Thioredoxin-like_sf"/>
</dbReference>
<dbReference type="CDD" id="cd02947">
    <property type="entry name" value="TRX_family"/>
    <property type="match status" value="1"/>
</dbReference>
<dbReference type="PANTHER" id="PTHR10438:SF405">
    <property type="entry name" value="THIOREDOXIN DOMAIN-CONTAINING PROTEIN"/>
    <property type="match status" value="1"/>
</dbReference>
<protein>
    <recommendedName>
        <fullName evidence="2">Thioredoxin domain-containing protein</fullName>
    </recommendedName>
</protein>
<dbReference type="EMBL" id="HBIC01052522">
    <property type="protein sequence ID" value="CAE0298040.1"/>
    <property type="molecule type" value="Transcribed_RNA"/>
</dbReference>